<name>A0AAV5UEM3_9BILA</name>
<dbReference type="EMBL" id="BTSX01000006">
    <property type="protein sequence ID" value="GMT04896.1"/>
    <property type="molecule type" value="Genomic_DNA"/>
</dbReference>
<dbReference type="AlphaFoldDB" id="A0AAV5UEM3"/>
<gene>
    <name evidence="1" type="ORF">PENTCL1PPCAC_27070</name>
</gene>
<protein>
    <submittedName>
        <fullName evidence="1">Uncharacterized protein</fullName>
    </submittedName>
</protein>
<organism evidence="1 2">
    <name type="scientific">Pristionchus entomophagus</name>
    <dbReference type="NCBI Taxonomy" id="358040"/>
    <lineage>
        <taxon>Eukaryota</taxon>
        <taxon>Metazoa</taxon>
        <taxon>Ecdysozoa</taxon>
        <taxon>Nematoda</taxon>
        <taxon>Chromadorea</taxon>
        <taxon>Rhabditida</taxon>
        <taxon>Rhabditina</taxon>
        <taxon>Diplogasteromorpha</taxon>
        <taxon>Diplogasteroidea</taxon>
        <taxon>Neodiplogasteridae</taxon>
        <taxon>Pristionchus</taxon>
    </lineage>
</organism>
<comment type="caution">
    <text evidence="1">The sequence shown here is derived from an EMBL/GenBank/DDBJ whole genome shotgun (WGS) entry which is preliminary data.</text>
</comment>
<reference evidence="1" key="1">
    <citation type="submission" date="2023-10" db="EMBL/GenBank/DDBJ databases">
        <title>Genome assembly of Pristionchus species.</title>
        <authorList>
            <person name="Yoshida K."/>
            <person name="Sommer R.J."/>
        </authorList>
    </citation>
    <scope>NUCLEOTIDE SEQUENCE</scope>
    <source>
        <strain evidence="1">RS0144</strain>
    </source>
</reference>
<feature type="non-terminal residue" evidence="1">
    <location>
        <position position="1"/>
    </location>
</feature>
<feature type="non-terminal residue" evidence="1">
    <location>
        <position position="66"/>
    </location>
</feature>
<keyword evidence="2" id="KW-1185">Reference proteome</keyword>
<evidence type="ECO:0000313" key="1">
    <source>
        <dbReference type="EMBL" id="GMT04896.1"/>
    </source>
</evidence>
<dbReference type="Proteomes" id="UP001432027">
    <property type="component" value="Unassembled WGS sequence"/>
</dbReference>
<proteinExistence type="predicted"/>
<sequence>IHSRKCNWKKSRRRHTTCGLHCTSSRMCMANREKIVPCTCNDLPPHTPFSQSVSLRPCTCTLPRWN</sequence>
<accession>A0AAV5UEM3</accession>
<evidence type="ECO:0000313" key="2">
    <source>
        <dbReference type="Proteomes" id="UP001432027"/>
    </source>
</evidence>